<dbReference type="Pfam" id="PF13561">
    <property type="entry name" value="adh_short_C2"/>
    <property type="match status" value="1"/>
</dbReference>
<evidence type="ECO:0000259" key="3">
    <source>
        <dbReference type="SMART" id="SM00822"/>
    </source>
</evidence>
<dbReference type="InterPro" id="IPR020904">
    <property type="entry name" value="Sc_DH/Rdtase_CS"/>
</dbReference>
<dbReference type="InterPro" id="IPR051122">
    <property type="entry name" value="SDR_DHRS6-like"/>
</dbReference>
<evidence type="ECO:0000313" key="4">
    <source>
        <dbReference type="EMBL" id="MFD2421115.1"/>
    </source>
</evidence>
<keyword evidence="2 4" id="KW-0560">Oxidoreductase</keyword>
<dbReference type="PROSITE" id="PS00061">
    <property type="entry name" value="ADH_SHORT"/>
    <property type="match status" value="1"/>
</dbReference>
<dbReference type="PANTHER" id="PTHR43477">
    <property type="entry name" value="DIHYDROANTICAPSIN 7-DEHYDROGENASE"/>
    <property type="match status" value="1"/>
</dbReference>
<dbReference type="Gene3D" id="3.40.50.720">
    <property type="entry name" value="NAD(P)-binding Rossmann-like Domain"/>
    <property type="match status" value="1"/>
</dbReference>
<dbReference type="InterPro" id="IPR002347">
    <property type="entry name" value="SDR_fam"/>
</dbReference>
<accession>A0ABW5G2C2</accession>
<dbReference type="PANTHER" id="PTHR43477:SF1">
    <property type="entry name" value="DIHYDROANTICAPSIN 7-DEHYDROGENASE"/>
    <property type="match status" value="1"/>
</dbReference>
<dbReference type="GO" id="GO:0016491">
    <property type="term" value="F:oxidoreductase activity"/>
    <property type="evidence" value="ECO:0007669"/>
    <property type="project" value="UniProtKB-KW"/>
</dbReference>
<protein>
    <submittedName>
        <fullName evidence="4">SDR family NAD(P)-dependent oxidoreductase</fullName>
        <ecNumber evidence="4">1.1.1.-</ecNumber>
    </submittedName>
</protein>
<dbReference type="PRINTS" id="PR00081">
    <property type="entry name" value="GDHRDH"/>
</dbReference>
<keyword evidence="5" id="KW-1185">Reference proteome</keyword>
<dbReference type="SMART" id="SM00822">
    <property type="entry name" value="PKS_KR"/>
    <property type="match status" value="1"/>
</dbReference>
<dbReference type="CDD" id="cd05233">
    <property type="entry name" value="SDR_c"/>
    <property type="match status" value="1"/>
</dbReference>
<evidence type="ECO:0000256" key="1">
    <source>
        <dbReference type="ARBA" id="ARBA00006484"/>
    </source>
</evidence>
<gene>
    <name evidence="4" type="ORF">ACFSXZ_32780</name>
</gene>
<feature type="domain" description="Ketoreductase" evidence="3">
    <location>
        <begin position="7"/>
        <end position="186"/>
    </location>
</feature>
<dbReference type="EC" id="1.1.1.-" evidence="4"/>
<name>A0ABW5G2C2_9PSEU</name>
<dbReference type="Proteomes" id="UP001597417">
    <property type="component" value="Unassembled WGS sequence"/>
</dbReference>
<organism evidence="4 5">
    <name type="scientific">Amycolatopsis pigmentata</name>
    <dbReference type="NCBI Taxonomy" id="450801"/>
    <lineage>
        <taxon>Bacteria</taxon>
        <taxon>Bacillati</taxon>
        <taxon>Actinomycetota</taxon>
        <taxon>Actinomycetes</taxon>
        <taxon>Pseudonocardiales</taxon>
        <taxon>Pseudonocardiaceae</taxon>
        <taxon>Amycolatopsis</taxon>
    </lineage>
</organism>
<dbReference type="EMBL" id="JBHUKR010000021">
    <property type="protein sequence ID" value="MFD2421115.1"/>
    <property type="molecule type" value="Genomic_DNA"/>
</dbReference>
<evidence type="ECO:0000256" key="2">
    <source>
        <dbReference type="ARBA" id="ARBA00023002"/>
    </source>
</evidence>
<dbReference type="InterPro" id="IPR036291">
    <property type="entry name" value="NAD(P)-bd_dom_sf"/>
</dbReference>
<reference evidence="5" key="1">
    <citation type="journal article" date="2019" name="Int. J. Syst. Evol. Microbiol.">
        <title>The Global Catalogue of Microorganisms (GCM) 10K type strain sequencing project: providing services to taxonomists for standard genome sequencing and annotation.</title>
        <authorList>
            <consortium name="The Broad Institute Genomics Platform"/>
            <consortium name="The Broad Institute Genome Sequencing Center for Infectious Disease"/>
            <person name="Wu L."/>
            <person name="Ma J."/>
        </authorList>
    </citation>
    <scope>NUCLEOTIDE SEQUENCE [LARGE SCALE GENOMIC DNA]</scope>
    <source>
        <strain evidence="5">CGMCC 4.7645</strain>
    </source>
</reference>
<dbReference type="SUPFAM" id="SSF51735">
    <property type="entry name" value="NAD(P)-binding Rossmann-fold domains"/>
    <property type="match status" value="1"/>
</dbReference>
<dbReference type="InterPro" id="IPR057326">
    <property type="entry name" value="KR_dom"/>
</dbReference>
<dbReference type="RefSeq" id="WP_378269525.1">
    <property type="nucleotide sequence ID" value="NZ_JBHUKR010000021.1"/>
</dbReference>
<evidence type="ECO:0000313" key="5">
    <source>
        <dbReference type="Proteomes" id="UP001597417"/>
    </source>
</evidence>
<comment type="similarity">
    <text evidence="1">Belongs to the short-chain dehydrogenases/reductases (SDR) family.</text>
</comment>
<comment type="caution">
    <text evidence="4">The sequence shown here is derived from an EMBL/GenBank/DDBJ whole genome shotgun (WGS) entry which is preliminary data.</text>
</comment>
<sequence length="244" mass="24862">MAQLAGKVAVITGGSTGIGLATARRFVAEGARVFLTGRRPEPLAAAADDLGPAATAVPGDVTSAEDLDRLHAAVAEHGRGLDVLFANAGGGGFAPFGEATPETFDAFMTDNARGVYFTVQRLLPLLNPHASVILMSSLGGILAVPGLSLYSGAKAAIRSFARGLAVELGDRGIRVNAISPGHIRTRPEDADAEAFQAAGAAKTALRRVGQPEEVAAATLFLASDDSSYITGTELIVDGGRAQVA</sequence>
<proteinExistence type="inferred from homology"/>